<evidence type="ECO:0008006" key="4">
    <source>
        <dbReference type="Google" id="ProtNLM"/>
    </source>
</evidence>
<gene>
    <name evidence="2" type="ORF">GGR96_001728</name>
</gene>
<comment type="caution">
    <text evidence="2">The sequence shown here is derived from an EMBL/GenBank/DDBJ whole genome shotgun (WGS) entry which is preliminary data.</text>
</comment>
<organism evidence="2 3">
    <name type="scientific">Thalassospira tepidiphila</name>
    <dbReference type="NCBI Taxonomy" id="393657"/>
    <lineage>
        <taxon>Bacteria</taxon>
        <taxon>Pseudomonadati</taxon>
        <taxon>Pseudomonadota</taxon>
        <taxon>Alphaproteobacteria</taxon>
        <taxon>Rhodospirillales</taxon>
        <taxon>Thalassospiraceae</taxon>
        <taxon>Thalassospira</taxon>
    </lineage>
</organism>
<evidence type="ECO:0000313" key="3">
    <source>
        <dbReference type="Proteomes" id="UP000556869"/>
    </source>
</evidence>
<reference evidence="2 3" key="1">
    <citation type="submission" date="2020-03" db="EMBL/GenBank/DDBJ databases">
        <title>Genomic Encyclopedia of Type Strains, Phase IV (KMG-IV): sequencing the most valuable type-strain genomes for metagenomic binning, comparative biology and taxonomic classification.</title>
        <authorList>
            <person name="Goeker M."/>
        </authorList>
    </citation>
    <scope>NUCLEOTIDE SEQUENCE [LARGE SCALE GENOMIC DNA]</scope>
    <source>
        <strain evidence="2 3">DSM 18888</strain>
    </source>
</reference>
<proteinExistence type="predicted"/>
<dbReference type="EMBL" id="JAATJD010000002">
    <property type="protein sequence ID" value="NJB74636.1"/>
    <property type="molecule type" value="Genomic_DNA"/>
</dbReference>
<name>A0ABX0WZC1_9PROT</name>
<keyword evidence="3" id="KW-1185">Reference proteome</keyword>
<accession>A0ABX0WZC1</accession>
<dbReference type="RefSeq" id="WP_157097789.1">
    <property type="nucleotide sequence ID" value="NZ_BAAAEQ010000002.1"/>
</dbReference>
<keyword evidence="1" id="KW-1133">Transmembrane helix</keyword>
<protein>
    <recommendedName>
        <fullName evidence="4">Holin</fullName>
    </recommendedName>
</protein>
<evidence type="ECO:0000256" key="1">
    <source>
        <dbReference type="SAM" id="Phobius"/>
    </source>
</evidence>
<sequence length="61" mass="6877">MIDKIKAAAPAVGGAGGFFAQFTNWEPAMKLVIGALTIMWLLMQMYYKWRNNRRQDKGAAQ</sequence>
<keyword evidence="1" id="KW-0812">Transmembrane</keyword>
<feature type="transmembrane region" description="Helical" evidence="1">
    <location>
        <begin position="28"/>
        <end position="47"/>
    </location>
</feature>
<dbReference type="Proteomes" id="UP000556869">
    <property type="component" value="Unassembled WGS sequence"/>
</dbReference>
<keyword evidence="1" id="KW-0472">Membrane</keyword>
<evidence type="ECO:0000313" key="2">
    <source>
        <dbReference type="EMBL" id="NJB74636.1"/>
    </source>
</evidence>